<dbReference type="InterPro" id="IPR036061">
    <property type="entry name" value="CheW-like_dom_sf"/>
</dbReference>
<dbReference type="PANTHER" id="PTHR22617:SF43">
    <property type="entry name" value="PROTEIN PILI"/>
    <property type="match status" value="1"/>
</dbReference>
<dbReference type="SUPFAM" id="SSF50341">
    <property type="entry name" value="CheW-like"/>
    <property type="match status" value="1"/>
</dbReference>
<dbReference type="SMART" id="SM00260">
    <property type="entry name" value="CheW"/>
    <property type="match status" value="1"/>
</dbReference>
<comment type="caution">
    <text evidence="2">The sequence shown here is derived from an EMBL/GenBank/DDBJ whole genome shotgun (WGS) entry which is preliminary data.</text>
</comment>
<protein>
    <submittedName>
        <fullName evidence="2">Chemotaxis protein CheW</fullName>
    </submittedName>
</protein>
<dbReference type="InterPro" id="IPR002545">
    <property type="entry name" value="CheW-lke_dom"/>
</dbReference>
<evidence type="ECO:0000313" key="2">
    <source>
        <dbReference type="EMBL" id="GAA3964092.1"/>
    </source>
</evidence>
<accession>A0ABP7PEB3</accession>
<dbReference type="Gene3D" id="2.30.30.40">
    <property type="entry name" value="SH3 Domains"/>
    <property type="match status" value="1"/>
</dbReference>
<dbReference type="Proteomes" id="UP001501337">
    <property type="component" value="Unassembled WGS sequence"/>
</dbReference>
<dbReference type="EMBL" id="BAABBO010000009">
    <property type="protein sequence ID" value="GAA3964092.1"/>
    <property type="molecule type" value="Genomic_DNA"/>
</dbReference>
<evidence type="ECO:0000259" key="1">
    <source>
        <dbReference type="PROSITE" id="PS50851"/>
    </source>
</evidence>
<gene>
    <name evidence="2" type="ORF">GCM10022278_22400</name>
</gene>
<feature type="domain" description="CheW-like" evidence="1">
    <location>
        <begin position="39"/>
        <end position="180"/>
    </location>
</feature>
<dbReference type="Pfam" id="PF01584">
    <property type="entry name" value="CheW"/>
    <property type="match status" value="1"/>
</dbReference>
<sequence length="186" mass="20412">MLAMTTMDTIAPFELLRKLESRSKQTAIGLPEQAEAVQLWNGVGFSLAGLRFVVAMGEVVEILHLPKATQVPGVKSWMHGVANVRGRLLPVMDLGQFFKLPAQSRAMREKRVLIIEQDDFFSGLIVDGVLGMQYFPVTSHTTATSGLTDSVQRCVSGSYVRDDTHWHVFETSALLADSSFVEIASG</sequence>
<dbReference type="PROSITE" id="PS50851">
    <property type="entry name" value="CHEW"/>
    <property type="match status" value="1"/>
</dbReference>
<keyword evidence="3" id="KW-1185">Reference proteome</keyword>
<organism evidence="2 3">
    <name type="scientific">Allohahella marinimesophila</name>
    <dbReference type="NCBI Taxonomy" id="1054972"/>
    <lineage>
        <taxon>Bacteria</taxon>
        <taxon>Pseudomonadati</taxon>
        <taxon>Pseudomonadota</taxon>
        <taxon>Gammaproteobacteria</taxon>
        <taxon>Oceanospirillales</taxon>
        <taxon>Hahellaceae</taxon>
        <taxon>Allohahella</taxon>
    </lineage>
</organism>
<evidence type="ECO:0000313" key="3">
    <source>
        <dbReference type="Proteomes" id="UP001501337"/>
    </source>
</evidence>
<name>A0ABP7PEB3_9GAMM</name>
<proteinExistence type="predicted"/>
<dbReference type="PANTHER" id="PTHR22617">
    <property type="entry name" value="CHEMOTAXIS SENSOR HISTIDINE KINASE-RELATED"/>
    <property type="match status" value="1"/>
</dbReference>
<reference evidence="3" key="1">
    <citation type="journal article" date="2019" name="Int. J. Syst. Evol. Microbiol.">
        <title>The Global Catalogue of Microorganisms (GCM) 10K type strain sequencing project: providing services to taxonomists for standard genome sequencing and annotation.</title>
        <authorList>
            <consortium name="The Broad Institute Genomics Platform"/>
            <consortium name="The Broad Institute Genome Sequencing Center for Infectious Disease"/>
            <person name="Wu L."/>
            <person name="Ma J."/>
        </authorList>
    </citation>
    <scope>NUCLEOTIDE SEQUENCE [LARGE SCALE GENOMIC DNA]</scope>
    <source>
        <strain evidence="3">JCM 17555</strain>
    </source>
</reference>
<dbReference type="Gene3D" id="2.40.50.180">
    <property type="entry name" value="CheA-289, Domain 4"/>
    <property type="match status" value="1"/>
</dbReference>
<dbReference type="InterPro" id="IPR039315">
    <property type="entry name" value="CheW"/>
</dbReference>